<accession>A0A7Z2NWJ0</accession>
<organism evidence="2 3">
    <name type="scientific">Sphingomonas changnyeongensis</name>
    <dbReference type="NCBI Taxonomy" id="2698679"/>
    <lineage>
        <taxon>Bacteria</taxon>
        <taxon>Pseudomonadati</taxon>
        <taxon>Pseudomonadota</taxon>
        <taxon>Alphaproteobacteria</taxon>
        <taxon>Sphingomonadales</taxon>
        <taxon>Sphingomonadaceae</taxon>
        <taxon>Sphingomonas</taxon>
    </lineage>
</organism>
<keyword evidence="1" id="KW-0812">Transmembrane</keyword>
<evidence type="ECO:0000313" key="2">
    <source>
        <dbReference type="EMBL" id="QHL91148.1"/>
    </source>
</evidence>
<keyword evidence="1" id="KW-0472">Membrane</keyword>
<reference evidence="2 3" key="1">
    <citation type="submission" date="2020-01" db="EMBL/GenBank/DDBJ databases">
        <title>Sphingomonas sp. C33 whole genome sequece.</title>
        <authorList>
            <person name="Park C."/>
        </authorList>
    </citation>
    <scope>NUCLEOTIDE SEQUENCE [LARGE SCALE GENOMIC DNA]</scope>
    <source>
        <strain evidence="2 3">C33</strain>
    </source>
</reference>
<dbReference type="KEGG" id="schy:GVO57_10375"/>
<gene>
    <name evidence="2" type="ORF">GVO57_10375</name>
</gene>
<evidence type="ECO:0000256" key="1">
    <source>
        <dbReference type="SAM" id="Phobius"/>
    </source>
</evidence>
<dbReference type="EMBL" id="CP047895">
    <property type="protein sequence ID" value="QHL91148.1"/>
    <property type="molecule type" value="Genomic_DNA"/>
</dbReference>
<keyword evidence="3" id="KW-1185">Reference proteome</keyword>
<evidence type="ECO:0008006" key="4">
    <source>
        <dbReference type="Google" id="ProtNLM"/>
    </source>
</evidence>
<proteinExistence type="predicted"/>
<dbReference type="AlphaFoldDB" id="A0A7Z2NWJ0"/>
<dbReference type="Proteomes" id="UP000464468">
    <property type="component" value="Chromosome"/>
</dbReference>
<name>A0A7Z2NWJ0_9SPHN</name>
<keyword evidence="1" id="KW-1133">Transmembrane helix</keyword>
<sequence>MTFAPQGRIGAGMFEALRTRRVPRGIFAVLLVLVLALRILVPTGFMPTKTADGIVVTICDGLGESRSMVIDLGRSGDAGHSGHDEAAGHQPCVFAAAALPMLAGTSEAMVAKPAQLLREFALPPPAAAIPATPDYLTPPLRGPPALA</sequence>
<evidence type="ECO:0000313" key="3">
    <source>
        <dbReference type="Proteomes" id="UP000464468"/>
    </source>
</evidence>
<protein>
    <recommendedName>
        <fullName evidence="4">DUF2946 domain-containing protein</fullName>
    </recommendedName>
</protein>
<feature type="transmembrane region" description="Helical" evidence="1">
    <location>
        <begin position="22"/>
        <end position="41"/>
    </location>
</feature>